<dbReference type="OrthoDB" id="309640at2759"/>
<evidence type="ECO:0000256" key="1">
    <source>
        <dbReference type="ARBA" id="ARBA00010552"/>
    </source>
</evidence>
<dbReference type="InterPro" id="IPR006175">
    <property type="entry name" value="YjgF/YER057c/UK114"/>
</dbReference>
<dbReference type="SUPFAM" id="SSF55298">
    <property type="entry name" value="YjgF-like"/>
    <property type="match status" value="1"/>
</dbReference>
<dbReference type="InterPro" id="IPR035959">
    <property type="entry name" value="RutC-like_sf"/>
</dbReference>
<gene>
    <name evidence="2" type="ORF">FLAG1_07721</name>
</gene>
<dbReference type="Proteomes" id="UP000037904">
    <property type="component" value="Unassembled WGS sequence"/>
</dbReference>
<organism evidence="2 3">
    <name type="scientific">Fusarium langsethiae</name>
    <dbReference type="NCBI Taxonomy" id="179993"/>
    <lineage>
        <taxon>Eukaryota</taxon>
        <taxon>Fungi</taxon>
        <taxon>Dikarya</taxon>
        <taxon>Ascomycota</taxon>
        <taxon>Pezizomycotina</taxon>
        <taxon>Sordariomycetes</taxon>
        <taxon>Hypocreomycetidae</taxon>
        <taxon>Hypocreales</taxon>
        <taxon>Nectriaceae</taxon>
        <taxon>Fusarium</taxon>
    </lineage>
</organism>
<dbReference type="PANTHER" id="PTHR11803:SF58">
    <property type="entry name" value="PROTEIN HMF1-RELATED"/>
    <property type="match status" value="1"/>
</dbReference>
<protein>
    <submittedName>
        <fullName evidence="2">Endoribonuclease l-psp</fullName>
    </submittedName>
</protein>
<keyword evidence="3" id="KW-1185">Reference proteome</keyword>
<name>A0A0M9ETE1_FUSLA</name>
<comment type="caution">
    <text evidence="2">The sequence shown here is derived from an EMBL/GenBank/DDBJ whole genome shotgun (WGS) entry which is preliminary data.</text>
</comment>
<dbReference type="EMBL" id="JXCE01000195">
    <property type="protein sequence ID" value="KPA39423.1"/>
    <property type="molecule type" value="Genomic_DNA"/>
</dbReference>
<comment type="similarity">
    <text evidence="1">Belongs to the RutC family.</text>
</comment>
<accession>A0A0M9ETE1</accession>
<dbReference type="Pfam" id="PF01042">
    <property type="entry name" value="Ribonuc_L-PSP"/>
    <property type="match status" value="1"/>
</dbReference>
<sequence length="142" mass="15376">MPARFMRGTGALAQISADLGLSQVVSIPANARIIITSGQVGFREDLTIPEDVGEQVRQIAHNAHKLLQDAGATEGLKDIYHVTIYMTNMSDDNMLAAWKEVKSKYDIKSVETGVTVPSLYQGAKVEMTFYALGGCQVDSGKL</sequence>
<proteinExistence type="inferred from homology"/>
<reference evidence="2 3" key="1">
    <citation type="submission" date="2015-04" db="EMBL/GenBank/DDBJ databases">
        <title>The draft genome sequence of Fusarium langsethiae, a T-2/HT-2 mycotoxin producer.</title>
        <authorList>
            <person name="Lysoe E."/>
            <person name="Divon H.H."/>
            <person name="Terzi V."/>
            <person name="Orru L."/>
            <person name="Lamontanara A."/>
            <person name="Kolseth A.-K."/>
            <person name="Frandsen R.J."/>
            <person name="Nielsen K."/>
            <person name="Thrane U."/>
        </authorList>
    </citation>
    <scope>NUCLEOTIDE SEQUENCE [LARGE SCALE GENOMIC DNA]</scope>
    <source>
        <strain evidence="2 3">Fl201059</strain>
    </source>
</reference>
<dbReference type="Gene3D" id="3.30.1330.40">
    <property type="entry name" value="RutC-like"/>
    <property type="match status" value="1"/>
</dbReference>
<dbReference type="GO" id="GO:0005829">
    <property type="term" value="C:cytosol"/>
    <property type="evidence" value="ECO:0007669"/>
    <property type="project" value="TreeGrafter"/>
</dbReference>
<dbReference type="CDD" id="cd00448">
    <property type="entry name" value="YjgF_YER057c_UK114_family"/>
    <property type="match status" value="1"/>
</dbReference>
<dbReference type="AlphaFoldDB" id="A0A0M9ETE1"/>
<evidence type="ECO:0000313" key="2">
    <source>
        <dbReference type="EMBL" id="KPA39423.1"/>
    </source>
</evidence>
<dbReference type="GO" id="GO:0019239">
    <property type="term" value="F:deaminase activity"/>
    <property type="evidence" value="ECO:0007669"/>
    <property type="project" value="TreeGrafter"/>
</dbReference>
<evidence type="ECO:0000313" key="3">
    <source>
        <dbReference type="Proteomes" id="UP000037904"/>
    </source>
</evidence>
<dbReference type="PANTHER" id="PTHR11803">
    <property type="entry name" value="2-IMINOBUTANOATE/2-IMINOPROPANOATE DEAMINASE RIDA"/>
    <property type="match status" value="1"/>
</dbReference>